<keyword evidence="7" id="KW-1185">Reference proteome</keyword>
<dbReference type="Pfam" id="PF00149">
    <property type="entry name" value="Metallophos"/>
    <property type="match status" value="1"/>
</dbReference>
<evidence type="ECO:0000256" key="2">
    <source>
        <dbReference type="ARBA" id="ARBA00022801"/>
    </source>
</evidence>
<name>A0ABW1A6S4_9ACTN</name>
<comment type="caution">
    <text evidence="6">The sequence shown here is derived from an EMBL/GenBank/DDBJ whole genome shotgun (WGS) entry which is preliminary data.</text>
</comment>
<proteinExistence type="inferred from homology"/>
<feature type="domain" description="Calcineurin-like phosphoesterase" evidence="5">
    <location>
        <begin position="4"/>
        <end position="196"/>
    </location>
</feature>
<sequence>MFIFAQISDLHLDGGEHRAERAERAERVMSHLNALPVALDAILVTGDIADHGTEEEYEQARKVLSSPYPLLTCPGNHDARGPYTRILLGDGTEGPGAADPPPVNRVHRAAGAVFALCDSTIPGHDHGFLTDETLAWLDGELAAEPDVPAFVCFHHAPVPLHAPYVDGIRQFGEERLAAVLARHPQVAAVLCGHAHTAAAATFAGRPLLVAPGVASRLVFPWRHGDLVDHGAPPSVALHVLGEDRRLVTHYRAVV</sequence>
<dbReference type="RefSeq" id="WP_378287067.1">
    <property type="nucleotide sequence ID" value="NZ_JBHSON010000065.1"/>
</dbReference>
<evidence type="ECO:0000256" key="1">
    <source>
        <dbReference type="ARBA" id="ARBA00022723"/>
    </source>
</evidence>
<evidence type="ECO:0000313" key="7">
    <source>
        <dbReference type="Proteomes" id="UP001596074"/>
    </source>
</evidence>
<dbReference type="InterPro" id="IPR004843">
    <property type="entry name" value="Calcineurin-like_PHP"/>
</dbReference>
<dbReference type="SUPFAM" id="SSF56300">
    <property type="entry name" value="Metallo-dependent phosphatases"/>
    <property type="match status" value="1"/>
</dbReference>
<gene>
    <name evidence="6" type="ORF">ACFPZN_36695</name>
</gene>
<keyword evidence="1" id="KW-0479">Metal-binding</keyword>
<protein>
    <submittedName>
        <fullName evidence="6">Metallophosphoesterase</fullName>
    </submittedName>
</protein>
<reference evidence="7" key="1">
    <citation type="journal article" date="2019" name="Int. J. Syst. Evol. Microbiol.">
        <title>The Global Catalogue of Microorganisms (GCM) 10K type strain sequencing project: providing services to taxonomists for standard genome sequencing and annotation.</title>
        <authorList>
            <consortium name="The Broad Institute Genomics Platform"/>
            <consortium name="The Broad Institute Genome Sequencing Center for Infectious Disease"/>
            <person name="Wu L."/>
            <person name="Ma J."/>
        </authorList>
    </citation>
    <scope>NUCLEOTIDE SEQUENCE [LARGE SCALE GENOMIC DNA]</scope>
    <source>
        <strain evidence="7">KCTC 42087</strain>
    </source>
</reference>
<dbReference type="EMBL" id="JBHSON010000065">
    <property type="protein sequence ID" value="MFC5751186.1"/>
    <property type="molecule type" value="Genomic_DNA"/>
</dbReference>
<comment type="similarity">
    <text evidence="4">Belongs to the cyclic nucleotide phosphodiesterase class-III family.</text>
</comment>
<dbReference type="InterPro" id="IPR050884">
    <property type="entry name" value="CNP_phosphodiesterase-III"/>
</dbReference>
<dbReference type="InterPro" id="IPR029052">
    <property type="entry name" value="Metallo-depent_PP-like"/>
</dbReference>
<dbReference type="PANTHER" id="PTHR42988">
    <property type="entry name" value="PHOSPHOHYDROLASE"/>
    <property type="match status" value="1"/>
</dbReference>
<keyword evidence="3" id="KW-0408">Iron</keyword>
<evidence type="ECO:0000313" key="6">
    <source>
        <dbReference type="EMBL" id="MFC5751186.1"/>
    </source>
</evidence>
<accession>A0ABW1A6S4</accession>
<evidence type="ECO:0000256" key="3">
    <source>
        <dbReference type="ARBA" id="ARBA00023004"/>
    </source>
</evidence>
<keyword evidence="2" id="KW-0378">Hydrolase</keyword>
<dbReference type="Gene3D" id="3.60.21.10">
    <property type="match status" value="1"/>
</dbReference>
<organism evidence="6 7">
    <name type="scientific">Actinomadura rugatobispora</name>
    <dbReference type="NCBI Taxonomy" id="1994"/>
    <lineage>
        <taxon>Bacteria</taxon>
        <taxon>Bacillati</taxon>
        <taxon>Actinomycetota</taxon>
        <taxon>Actinomycetes</taxon>
        <taxon>Streptosporangiales</taxon>
        <taxon>Thermomonosporaceae</taxon>
        <taxon>Actinomadura</taxon>
    </lineage>
</organism>
<dbReference type="Proteomes" id="UP001596074">
    <property type="component" value="Unassembled WGS sequence"/>
</dbReference>
<evidence type="ECO:0000259" key="5">
    <source>
        <dbReference type="Pfam" id="PF00149"/>
    </source>
</evidence>
<evidence type="ECO:0000256" key="4">
    <source>
        <dbReference type="ARBA" id="ARBA00025742"/>
    </source>
</evidence>
<dbReference type="PANTHER" id="PTHR42988:SF2">
    <property type="entry name" value="CYCLIC NUCLEOTIDE PHOSPHODIESTERASE CBUA0032-RELATED"/>
    <property type="match status" value="1"/>
</dbReference>